<dbReference type="EMBL" id="CM007898">
    <property type="protein sequence ID" value="OTG16582.1"/>
    <property type="molecule type" value="Genomic_DNA"/>
</dbReference>
<dbReference type="InterPro" id="IPR054722">
    <property type="entry name" value="PolX-like_BBD"/>
</dbReference>
<dbReference type="GO" id="GO:0003676">
    <property type="term" value="F:nucleic acid binding"/>
    <property type="evidence" value="ECO:0007669"/>
    <property type="project" value="InterPro"/>
</dbReference>
<dbReference type="InterPro" id="IPR001584">
    <property type="entry name" value="Integrase_cat-core"/>
</dbReference>
<dbReference type="GO" id="GO:0008270">
    <property type="term" value="F:zinc ion binding"/>
    <property type="evidence" value="ECO:0007669"/>
    <property type="project" value="UniProtKB-KW"/>
</dbReference>
<dbReference type="Pfam" id="PF07727">
    <property type="entry name" value="RVT_2"/>
    <property type="match status" value="1"/>
</dbReference>
<protein>
    <submittedName>
        <fullName evidence="9">Putative zinc finger, CCHC-type</fullName>
    </submittedName>
</protein>
<dbReference type="Pfam" id="PF14223">
    <property type="entry name" value="Retrotran_gag_2"/>
    <property type="match status" value="1"/>
</dbReference>
<feature type="compositionally biased region" description="Low complexity" evidence="6">
    <location>
        <begin position="228"/>
        <end position="247"/>
    </location>
</feature>
<dbReference type="InterPro" id="IPR001878">
    <property type="entry name" value="Znf_CCHC"/>
</dbReference>
<sequence length="1427" mass="161411">MPKSIRSDTMTTLATTSNPPKENPITFQYPTLTSTNYTTWSIKMEAILDAQGLWDSIEPQTGVVPDEKKSKQARAFIFQAIPEEILMQVAKKKTAKEVWESLKTRFVGAERVQKARLHTLKSEFEALRMKDGETVDEYAGKLSGMISKYNSVGATLSDKDLVSKLLDTATEKFIHLVASMEQYSDIETMPFEEAIGRLKAYEDRLRLRKGNVTGESTLLLTKTDVQASNKGSGRSSSEGNRGRGWNSDIGGRSGSRGGRGSGRGRGGRNGGKNYHEGNSSYRKPRDKSHVKCFECNQYGHYASECKNEKKQDPEVHLTRETEDEPTLLLSVCGEEAQKMVLLNEEKVFPKLHERRNGSNEDTWYLDNGASNHMTGRKDAFAELNEAVTGQVRFGDGSKVEIRGKGSLMFSCKNGEQLLVPDVYYIPALTSNILSLGQLTENGYDVWMHEEFLRVFDIHKRLVMRVQRSPNRLYKIVLKLAKPICLKASLDEEAWTWHARLGHANFHVVETMAKKKLVRGLPCISHPEQLCEACLVAKQTRKSFPKEAQWRATKPLELLHADLCGPITPQTWGGNRYFLLIVDDFSRYMWVYLLKTKNEAFEKFKIFKTRVEKESKYKIKMLRTDRGGEFNSQVFIDFCNETGIKRQTTAPYTPQQNGVVERRNRTVLGMTRSMLKSMNVPEPLWGEAVRHAVYLLNRIVTKAVKNKTPYEAWKKKKPNLKYLKVFGCVGYAMKLTGRFHKLEDRSQPLIYLGREPGSKAYRLFNPTEKRIVVSRDVSFYEKKAWVWQKVQVNNAPSTWTSVQAGNMEHGDNACEDAERVPPTPTFNNMTSPIHDNACTPHANSGKNTPENENVGTSSNSSTDFTAPYDDSPFQGFRSVDELYEETTPMNEQEVQDMYERDELLLLNDEPSSYKEASSEESWRKAMQAELESIEKNRTWTLTQLPSNQKAIGLKWVFKLKKDAHGNVTKHKARLVAKGYVQQKGVDFEDAFAPVARMETVRLIIAIAASKGWPVHHLDVKSAFLNGDLQEEVYVVQPEGFKVKGKEHLVYKLHKALYGLRQAPRAWNSKLDKTLKELGFNKCVHEQAVYTLNKSGSQLIVGVYVDDIIVTGSKISDVDKFKEKMKTLFDMSDLGLLSYYLGIEVQQNDKGITLKQSAYAKKILKLAGMADCNAAQYPMENKLQLTKEGEGAEVDPTHYRRLIGSLRYLLHTRPDLCYSVGVVSRYMENPKQSHLTAVKHIIRYIKGTIHNGLKYQAGGDGRLVGYSDSSFGTDVEDRRGTSGTVFYFANNVITWSSQKQRTVALSSCEAEFMAATTAACQALWLRNLLSEVSGSESQCVELMVDNEGAIALMKNPVFHGRSKHIDTKYHFIRECVERGLIVVKHVNGNLQKADIFTKSLPRLKFAEMKSLIGVKECEELCPHQGENIG</sequence>
<dbReference type="InterPro" id="IPR057670">
    <property type="entry name" value="SH3_retrovirus"/>
</dbReference>
<dbReference type="InterPro" id="IPR013103">
    <property type="entry name" value="RVT_2"/>
</dbReference>
<dbReference type="PANTHER" id="PTHR42648">
    <property type="entry name" value="TRANSPOSASE, PUTATIVE-RELATED"/>
    <property type="match status" value="1"/>
</dbReference>
<dbReference type="InterPro" id="IPR043502">
    <property type="entry name" value="DNA/RNA_pol_sf"/>
</dbReference>
<feature type="compositionally biased region" description="Gly residues" evidence="6">
    <location>
        <begin position="251"/>
        <end position="270"/>
    </location>
</feature>
<evidence type="ECO:0000256" key="3">
    <source>
        <dbReference type="ARBA" id="ARBA00022750"/>
    </source>
</evidence>
<dbReference type="Pfam" id="PF00665">
    <property type="entry name" value="rve"/>
    <property type="match status" value="1"/>
</dbReference>
<dbReference type="SUPFAM" id="SSF53098">
    <property type="entry name" value="Ribonuclease H-like"/>
    <property type="match status" value="1"/>
</dbReference>
<feature type="region of interest" description="Disordered" evidence="6">
    <location>
        <begin position="1"/>
        <end position="22"/>
    </location>
</feature>
<dbReference type="GO" id="GO:0015074">
    <property type="term" value="P:DNA integration"/>
    <property type="evidence" value="ECO:0007669"/>
    <property type="project" value="InterPro"/>
</dbReference>
<keyword evidence="2" id="KW-0479">Metal-binding</keyword>
<feature type="region of interest" description="Disordered" evidence="6">
    <location>
        <begin position="219"/>
        <end position="286"/>
    </location>
</feature>
<dbReference type="OMA" id="AGNRYFM"/>
<keyword evidence="5" id="KW-0863">Zinc-finger</keyword>
<dbReference type="Gene3D" id="4.10.60.10">
    <property type="entry name" value="Zinc finger, CCHC-type"/>
    <property type="match status" value="1"/>
</dbReference>
<accession>A0A251U1A0</accession>
<evidence type="ECO:0000259" key="7">
    <source>
        <dbReference type="PROSITE" id="PS50158"/>
    </source>
</evidence>
<dbReference type="PROSITE" id="PS50994">
    <property type="entry name" value="INTEGRASE"/>
    <property type="match status" value="1"/>
</dbReference>
<feature type="domain" description="CCHC-type" evidence="7">
    <location>
        <begin position="291"/>
        <end position="307"/>
    </location>
</feature>
<dbReference type="Pfam" id="PF22936">
    <property type="entry name" value="Pol_BBD"/>
    <property type="match status" value="1"/>
</dbReference>
<keyword evidence="4" id="KW-0378">Hydrolase</keyword>
<evidence type="ECO:0000256" key="6">
    <source>
        <dbReference type="SAM" id="MobiDB-lite"/>
    </source>
</evidence>
<proteinExistence type="predicted"/>
<dbReference type="InterPro" id="IPR039537">
    <property type="entry name" value="Retrotran_Ty1/copia-like"/>
</dbReference>
<gene>
    <name evidence="9" type="ORF">HannXRQ_Chr09g0272931</name>
</gene>
<organism evidence="9 10">
    <name type="scientific">Helianthus annuus</name>
    <name type="common">Common sunflower</name>
    <dbReference type="NCBI Taxonomy" id="4232"/>
    <lineage>
        <taxon>Eukaryota</taxon>
        <taxon>Viridiplantae</taxon>
        <taxon>Streptophyta</taxon>
        <taxon>Embryophyta</taxon>
        <taxon>Tracheophyta</taxon>
        <taxon>Spermatophyta</taxon>
        <taxon>Magnoliopsida</taxon>
        <taxon>eudicotyledons</taxon>
        <taxon>Gunneridae</taxon>
        <taxon>Pentapetalae</taxon>
        <taxon>asterids</taxon>
        <taxon>campanulids</taxon>
        <taxon>Asterales</taxon>
        <taxon>Asteraceae</taxon>
        <taxon>Asteroideae</taxon>
        <taxon>Heliantheae alliance</taxon>
        <taxon>Heliantheae</taxon>
        <taxon>Helianthus</taxon>
    </lineage>
</organism>
<feature type="compositionally biased region" description="Polar residues" evidence="6">
    <location>
        <begin position="840"/>
        <end position="863"/>
    </location>
</feature>
<feature type="compositionally biased region" description="Polar residues" evidence="6">
    <location>
        <begin position="7"/>
        <end position="22"/>
    </location>
</feature>
<keyword evidence="5" id="KW-0862">Zinc</keyword>
<dbReference type="InterPro" id="IPR025724">
    <property type="entry name" value="GAG-pre-integrase_dom"/>
</dbReference>
<dbReference type="Gene3D" id="3.30.420.10">
    <property type="entry name" value="Ribonuclease H-like superfamily/Ribonuclease H"/>
    <property type="match status" value="1"/>
</dbReference>
<dbReference type="Pfam" id="PF13976">
    <property type="entry name" value="gag_pre-integrs"/>
    <property type="match status" value="1"/>
</dbReference>
<dbReference type="GO" id="GO:0006508">
    <property type="term" value="P:proteolysis"/>
    <property type="evidence" value="ECO:0007669"/>
    <property type="project" value="UniProtKB-KW"/>
</dbReference>
<evidence type="ECO:0000256" key="5">
    <source>
        <dbReference type="PROSITE-ProRule" id="PRU00047"/>
    </source>
</evidence>
<dbReference type="InterPro" id="IPR036397">
    <property type="entry name" value="RNaseH_sf"/>
</dbReference>
<dbReference type="SUPFAM" id="SSF57756">
    <property type="entry name" value="Retrovirus zinc finger-like domains"/>
    <property type="match status" value="1"/>
</dbReference>
<reference evidence="10" key="1">
    <citation type="journal article" date="2017" name="Nature">
        <title>The sunflower genome provides insights into oil metabolism, flowering and Asterid evolution.</title>
        <authorList>
            <person name="Badouin H."/>
            <person name="Gouzy J."/>
            <person name="Grassa C.J."/>
            <person name="Murat F."/>
            <person name="Staton S.E."/>
            <person name="Cottret L."/>
            <person name="Lelandais-Briere C."/>
            <person name="Owens G.L."/>
            <person name="Carrere S."/>
            <person name="Mayjonade B."/>
            <person name="Legrand L."/>
            <person name="Gill N."/>
            <person name="Kane N.C."/>
            <person name="Bowers J.E."/>
            <person name="Hubner S."/>
            <person name="Bellec A."/>
            <person name="Berard A."/>
            <person name="Berges H."/>
            <person name="Blanchet N."/>
            <person name="Boniface M.C."/>
            <person name="Brunel D."/>
            <person name="Catrice O."/>
            <person name="Chaidir N."/>
            <person name="Claudel C."/>
            <person name="Donnadieu C."/>
            <person name="Faraut T."/>
            <person name="Fievet G."/>
            <person name="Helmstetter N."/>
            <person name="King M."/>
            <person name="Knapp S.J."/>
            <person name="Lai Z."/>
            <person name="Le Paslier M.C."/>
            <person name="Lippi Y."/>
            <person name="Lorenzon L."/>
            <person name="Mandel J.R."/>
            <person name="Marage G."/>
            <person name="Marchand G."/>
            <person name="Marquand E."/>
            <person name="Bret-Mestries E."/>
            <person name="Morien E."/>
            <person name="Nambeesan S."/>
            <person name="Nguyen T."/>
            <person name="Pegot-Espagnet P."/>
            <person name="Pouilly N."/>
            <person name="Raftis F."/>
            <person name="Sallet E."/>
            <person name="Schiex T."/>
            <person name="Thomas J."/>
            <person name="Vandecasteele C."/>
            <person name="Vares D."/>
            <person name="Vear F."/>
            <person name="Vautrin S."/>
            <person name="Crespi M."/>
            <person name="Mangin B."/>
            <person name="Burke J.M."/>
            <person name="Salse J."/>
            <person name="Munos S."/>
            <person name="Vincourt P."/>
            <person name="Rieseberg L.H."/>
            <person name="Langlade N.B."/>
        </authorList>
    </citation>
    <scope>NUCLEOTIDE SEQUENCE [LARGE SCALE GENOMIC DNA]</scope>
    <source>
        <strain evidence="10">cv. SF193</strain>
    </source>
</reference>
<evidence type="ECO:0000313" key="10">
    <source>
        <dbReference type="Proteomes" id="UP000215914"/>
    </source>
</evidence>
<feature type="domain" description="Integrase catalytic" evidence="8">
    <location>
        <begin position="550"/>
        <end position="716"/>
    </location>
</feature>
<dbReference type="Pfam" id="PF25597">
    <property type="entry name" value="SH3_retrovirus"/>
    <property type="match status" value="1"/>
</dbReference>
<evidence type="ECO:0000256" key="4">
    <source>
        <dbReference type="ARBA" id="ARBA00022801"/>
    </source>
</evidence>
<dbReference type="InterPro" id="IPR012337">
    <property type="entry name" value="RNaseH-like_sf"/>
</dbReference>
<dbReference type="Proteomes" id="UP000215914">
    <property type="component" value="Chromosome 9"/>
</dbReference>
<dbReference type="PROSITE" id="PS50158">
    <property type="entry name" value="ZF_CCHC"/>
    <property type="match status" value="1"/>
</dbReference>
<feature type="region of interest" description="Disordered" evidence="6">
    <location>
        <begin position="836"/>
        <end position="868"/>
    </location>
</feature>
<evidence type="ECO:0000313" key="9">
    <source>
        <dbReference type="EMBL" id="OTG16582.1"/>
    </source>
</evidence>
<dbReference type="SUPFAM" id="SSF56672">
    <property type="entry name" value="DNA/RNA polymerases"/>
    <property type="match status" value="1"/>
</dbReference>
<evidence type="ECO:0000259" key="8">
    <source>
        <dbReference type="PROSITE" id="PS50994"/>
    </source>
</evidence>
<keyword evidence="10" id="KW-1185">Reference proteome</keyword>
<name>A0A251U1A0_HELAN</name>
<dbReference type="InterPro" id="IPR036875">
    <property type="entry name" value="Znf_CCHC_sf"/>
</dbReference>
<evidence type="ECO:0000256" key="2">
    <source>
        <dbReference type="ARBA" id="ARBA00022723"/>
    </source>
</evidence>
<evidence type="ECO:0000256" key="1">
    <source>
        <dbReference type="ARBA" id="ARBA00022670"/>
    </source>
</evidence>
<dbReference type="CDD" id="cd09272">
    <property type="entry name" value="RNase_HI_RT_Ty1"/>
    <property type="match status" value="1"/>
</dbReference>
<keyword evidence="1" id="KW-0645">Protease</keyword>
<dbReference type="GO" id="GO:0004190">
    <property type="term" value="F:aspartic-type endopeptidase activity"/>
    <property type="evidence" value="ECO:0007669"/>
    <property type="project" value="UniProtKB-KW"/>
</dbReference>
<dbReference type="PANTHER" id="PTHR42648:SF25">
    <property type="entry name" value="RNA-DIRECTED DNA POLYMERASE"/>
    <property type="match status" value="1"/>
</dbReference>
<dbReference type="InParanoid" id="A0A251U1A0"/>
<keyword evidence="3" id="KW-0064">Aspartyl protease</keyword>
<dbReference type="SMART" id="SM00343">
    <property type="entry name" value="ZnF_C2HC"/>
    <property type="match status" value="1"/>
</dbReference>